<protein>
    <recommendedName>
        <fullName evidence="3">acetyl-CoA C-acetyltransferase</fullName>
        <ecNumber evidence="3">2.3.1.9</ecNumber>
    </recommendedName>
</protein>
<evidence type="ECO:0000256" key="3">
    <source>
        <dbReference type="ARBA" id="ARBA00012705"/>
    </source>
</evidence>
<dbReference type="InterPro" id="IPR020613">
    <property type="entry name" value="Thiolase_CS"/>
</dbReference>
<dbReference type="InterPro" id="IPR002155">
    <property type="entry name" value="Thiolase"/>
</dbReference>
<reference evidence="13 14" key="1">
    <citation type="submission" date="2018-03" db="EMBL/GenBank/DDBJ databases">
        <title>Genomic Encyclopedia of Archaeal and Bacterial Type Strains, Phase II (KMG-II): from individual species to whole genera.</title>
        <authorList>
            <person name="Goeker M."/>
        </authorList>
    </citation>
    <scope>NUCLEOTIDE SEQUENCE [LARGE SCALE GENOMIC DNA]</scope>
    <source>
        <strain evidence="13 14">DSM 100346</strain>
    </source>
</reference>
<dbReference type="CDD" id="cd00751">
    <property type="entry name" value="thiolase"/>
    <property type="match status" value="1"/>
</dbReference>
<dbReference type="PANTHER" id="PTHR18919:SF156">
    <property type="entry name" value="ACETYL-COA ACETYLTRANSFERASE, MITOCHONDRIAL"/>
    <property type="match status" value="1"/>
</dbReference>
<feature type="active site" description="Proton acceptor" evidence="9">
    <location>
        <position position="350"/>
    </location>
</feature>
<evidence type="ECO:0000256" key="6">
    <source>
        <dbReference type="ARBA" id="ARBA00022946"/>
    </source>
</evidence>
<dbReference type="Pfam" id="PF02803">
    <property type="entry name" value="Thiolase_C"/>
    <property type="match status" value="1"/>
</dbReference>
<feature type="domain" description="Thiolase C-terminal" evidence="12">
    <location>
        <begin position="271"/>
        <end position="392"/>
    </location>
</feature>
<dbReference type="Proteomes" id="UP000245880">
    <property type="component" value="Unassembled WGS sequence"/>
</dbReference>
<evidence type="ECO:0000259" key="11">
    <source>
        <dbReference type="Pfam" id="PF00108"/>
    </source>
</evidence>
<organism evidence="13 14">
    <name type="scientific">Dyadobacter jejuensis</name>
    <dbReference type="NCBI Taxonomy" id="1082580"/>
    <lineage>
        <taxon>Bacteria</taxon>
        <taxon>Pseudomonadati</taxon>
        <taxon>Bacteroidota</taxon>
        <taxon>Cytophagia</taxon>
        <taxon>Cytophagales</taxon>
        <taxon>Spirosomataceae</taxon>
        <taxon>Dyadobacter</taxon>
    </lineage>
</organism>
<dbReference type="PIRSF" id="PIRSF000429">
    <property type="entry name" value="Ac-CoA_Ac_transf"/>
    <property type="match status" value="1"/>
</dbReference>
<keyword evidence="4 10" id="KW-0808">Transferase</keyword>
<dbReference type="PANTHER" id="PTHR18919">
    <property type="entry name" value="ACETYL-COA C-ACYLTRANSFERASE"/>
    <property type="match status" value="1"/>
</dbReference>
<evidence type="ECO:0000256" key="5">
    <source>
        <dbReference type="ARBA" id="ARBA00022723"/>
    </source>
</evidence>
<dbReference type="GO" id="GO:0046872">
    <property type="term" value="F:metal ion binding"/>
    <property type="evidence" value="ECO:0007669"/>
    <property type="project" value="UniProtKB-KW"/>
</dbReference>
<dbReference type="EMBL" id="QGDT01000003">
    <property type="protein sequence ID" value="PWJ58822.1"/>
    <property type="molecule type" value="Genomic_DNA"/>
</dbReference>
<keyword evidence="5" id="KW-0479">Metal-binding</keyword>
<comment type="subunit">
    <text evidence="2">Homotetramer.</text>
</comment>
<gene>
    <name evidence="13" type="ORF">CLV98_103189</name>
</gene>
<dbReference type="GO" id="GO:0006635">
    <property type="term" value="P:fatty acid beta-oxidation"/>
    <property type="evidence" value="ECO:0007669"/>
    <property type="project" value="TreeGrafter"/>
</dbReference>
<evidence type="ECO:0000256" key="8">
    <source>
        <dbReference type="ARBA" id="ARBA00023315"/>
    </source>
</evidence>
<evidence type="ECO:0000256" key="7">
    <source>
        <dbReference type="ARBA" id="ARBA00022958"/>
    </source>
</evidence>
<sequence>MERIEEVYILGAARTPIGSFNGVLSSIGATTLGAVAIRGALAKAGVADSAVDEVLMGNVISANLGQAPARQAAKFAELPDAVSCTTVNKVCASGMKAVMFGAQSIALGDQQVVVAGGMESMSQIPYYLPKARSGYGFGHGEVVDGLLKDGLTDVYDQMGMGVCGDNTATRYHISREQQDEYAIRSYTRSAQAHEAGYFKDEIVPVTYQVKGQQIVVGEDEEYKKVKFDKIPLLKPAFSAAGTVTAANASTINDGAAAMVLASGSDVKRLGLKPVARIVAYADAEQAPQWFTTTPILATHKVLKKAGMKLDDIDFFEVNEAFSVVPLAYMQELEINPDRMNVFGGAVALGHPLGASGARILTTLLSVLHHKNGPFGLAAICNGGGGGSAVIVEYLNQ</sequence>
<evidence type="ECO:0000256" key="2">
    <source>
        <dbReference type="ARBA" id="ARBA00011881"/>
    </source>
</evidence>
<dbReference type="PROSITE" id="PS00737">
    <property type="entry name" value="THIOLASE_2"/>
    <property type="match status" value="1"/>
</dbReference>
<dbReference type="SUPFAM" id="SSF53901">
    <property type="entry name" value="Thiolase-like"/>
    <property type="match status" value="2"/>
</dbReference>
<dbReference type="Gene3D" id="3.40.47.10">
    <property type="match status" value="1"/>
</dbReference>
<dbReference type="InterPro" id="IPR020617">
    <property type="entry name" value="Thiolase_C"/>
</dbReference>
<dbReference type="GO" id="GO:0003985">
    <property type="term" value="F:acetyl-CoA C-acetyltransferase activity"/>
    <property type="evidence" value="ECO:0007669"/>
    <property type="project" value="UniProtKB-EC"/>
</dbReference>
<dbReference type="Pfam" id="PF00108">
    <property type="entry name" value="Thiolase_N"/>
    <property type="match status" value="1"/>
</dbReference>
<evidence type="ECO:0000256" key="9">
    <source>
        <dbReference type="PIRSR" id="PIRSR000429-1"/>
    </source>
</evidence>
<accession>A0A316AMQ6</accession>
<keyword evidence="8 10" id="KW-0012">Acyltransferase</keyword>
<proteinExistence type="inferred from homology"/>
<comment type="similarity">
    <text evidence="1 10">Belongs to the thiolase-like superfamily. Thiolase family.</text>
</comment>
<evidence type="ECO:0000256" key="4">
    <source>
        <dbReference type="ARBA" id="ARBA00022679"/>
    </source>
</evidence>
<dbReference type="InterPro" id="IPR020616">
    <property type="entry name" value="Thiolase_N"/>
</dbReference>
<dbReference type="InterPro" id="IPR020615">
    <property type="entry name" value="Thiolase_acyl_enz_int_AS"/>
</dbReference>
<dbReference type="NCBIfam" id="TIGR01930">
    <property type="entry name" value="AcCoA-C-Actrans"/>
    <property type="match status" value="1"/>
</dbReference>
<keyword evidence="7" id="KW-0630">Potassium</keyword>
<keyword evidence="6" id="KW-0809">Transit peptide</keyword>
<comment type="caution">
    <text evidence="13">The sequence shown here is derived from an EMBL/GenBank/DDBJ whole genome shotgun (WGS) entry which is preliminary data.</text>
</comment>
<dbReference type="FunFam" id="3.40.47.10:FF:000007">
    <property type="entry name" value="acetyl-CoA acetyltransferase, mitochondrial"/>
    <property type="match status" value="1"/>
</dbReference>
<dbReference type="RefSeq" id="WP_109673754.1">
    <property type="nucleotide sequence ID" value="NZ_QGDT01000003.1"/>
</dbReference>
<evidence type="ECO:0000313" key="14">
    <source>
        <dbReference type="Proteomes" id="UP000245880"/>
    </source>
</evidence>
<dbReference type="OrthoDB" id="9764892at2"/>
<dbReference type="InterPro" id="IPR016039">
    <property type="entry name" value="Thiolase-like"/>
</dbReference>
<evidence type="ECO:0000259" key="12">
    <source>
        <dbReference type="Pfam" id="PF02803"/>
    </source>
</evidence>
<feature type="active site" description="Acyl-thioester intermediate" evidence="9">
    <location>
        <position position="91"/>
    </location>
</feature>
<evidence type="ECO:0000256" key="1">
    <source>
        <dbReference type="ARBA" id="ARBA00010982"/>
    </source>
</evidence>
<dbReference type="PROSITE" id="PS00098">
    <property type="entry name" value="THIOLASE_1"/>
    <property type="match status" value="1"/>
</dbReference>
<feature type="domain" description="Thiolase N-terminal" evidence="11">
    <location>
        <begin position="7"/>
        <end position="263"/>
    </location>
</feature>
<dbReference type="InterPro" id="IPR020610">
    <property type="entry name" value="Thiolase_AS"/>
</dbReference>
<dbReference type="PROSITE" id="PS00099">
    <property type="entry name" value="THIOLASE_3"/>
    <property type="match status" value="1"/>
</dbReference>
<name>A0A316AMQ6_9BACT</name>
<evidence type="ECO:0000256" key="10">
    <source>
        <dbReference type="RuleBase" id="RU003557"/>
    </source>
</evidence>
<evidence type="ECO:0000313" key="13">
    <source>
        <dbReference type="EMBL" id="PWJ58822.1"/>
    </source>
</evidence>
<feature type="active site" description="Proton acceptor" evidence="9">
    <location>
        <position position="380"/>
    </location>
</feature>
<keyword evidence="14" id="KW-1185">Reference proteome</keyword>
<dbReference type="AlphaFoldDB" id="A0A316AMQ6"/>
<dbReference type="EC" id="2.3.1.9" evidence="3"/>